<dbReference type="AlphaFoldDB" id="A0A183HCA2"/>
<keyword evidence="2" id="KW-1185">Reference proteome</keyword>
<dbReference type="WBParaSite" id="OFLC_0000511301-mRNA-1">
    <property type="protein sequence ID" value="OFLC_0000511301-mRNA-1"/>
    <property type="gene ID" value="OFLC_0000511301"/>
</dbReference>
<dbReference type="SUPFAM" id="SSF52540">
    <property type="entry name" value="P-loop containing nucleoside triphosphate hydrolases"/>
    <property type="match status" value="1"/>
</dbReference>
<evidence type="ECO:0000313" key="3">
    <source>
        <dbReference type="WBParaSite" id="OFLC_0000511301-mRNA-1"/>
    </source>
</evidence>
<name>A0A183HCA2_9BILA</name>
<evidence type="ECO:0000313" key="2">
    <source>
        <dbReference type="Proteomes" id="UP000267606"/>
    </source>
</evidence>
<reference evidence="3" key="1">
    <citation type="submission" date="2016-06" db="UniProtKB">
        <authorList>
            <consortium name="WormBaseParasite"/>
        </authorList>
    </citation>
    <scope>IDENTIFICATION</scope>
</reference>
<organism evidence="3">
    <name type="scientific">Onchocerca flexuosa</name>
    <dbReference type="NCBI Taxonomy" id="387005"/>
    <lineage>
        <taxon>Eukaryota</taxon>
        <taxon>Metazoa</taxon>
        <taxon>Ecdysozoa</taxon>
        <taxon>Nematoda</taxon>
        <taxon>Chromadorea</taxon>
        <taxon>Rhabditida</taxon>
        <taxon>Spirurina</taxon>
        <taxon>Spiruromorpha</taxon>
        <taxon>Filarioidea</taxon>
        <taxon>Onchocercidae</taxon>
        <taxon>Onchocerca</taxon>
    </lineage>
</organism>
<proteinExistence type="predicted"/>
<dbReference type="STRING" id="387005.A0A183HCA2"/>
<dbReference type="EMBL" id="UZAJ01004228">
    <property type="protein sequence ID" value="VDO42103.1"/>
    <property type="molecule type" value="Genomic_DNA"/>
</dbReference>
<dbReference type="InterPro" id="IPR027417">
    <property type="entry name" value="P-loop_NTPase"/>
</dbReference>
<reference evidence="1 2" key="2">
    <citation type="submission" date="2018-11" db="EMBL/GenBank/DDBJ databases">
        <authorList>
            <consortium name="Pathogen Informatics"/>
        </authorList>
    </citation>
    <scope>NUCLEOTIDE SEQUENCE [LARGE SCALE GENOMIC DNA]</scope>
</reference>
<sequence length="189" mass="20994">MTPLFLRGISHLKDVYVLEESHYEIFELNFPATVSGFGLVMQIAEIPVDLFHSEIMAQLASASNATTTVPLYALTAISVNCIMHLFTSINHLKVFSAVQIMKDFISWPRRCKIHNKPINDGAYVLGIAGCSNSGKTTLSKILATALINEGMQVAVLCQDAFYCRQEQLERIVSSADPKIIFYNYDTVKA</sequence>
<protein>
    <submittedName>
        <fullName evidence="3">CLP1_P domain-containing protein</fullName>
    </submittedName>
</protein>
<accession>A0A183HCA2</accession>
<dbReference type="Gene3D" id="3.40.50.300">
    <property type="entry name" value="P-loop containing nucleotide triphosphate hydrolases"/>
    <property type="match status" value="1"/>
</dbReference>
<dbReference type="Proteomes" id="UP000267606">
    <property type="component" value="Unassembled WGS sequence"/>
</dbReference>
<evidence type="ECO:0000313" key="1">
    <source>
        <dbReference type="EMBL" id="VDO42103.1"/>
    </source>
</evidence>
<gene>
    <name evidence="1" type="ORF">OFLC_LOCUS5114</name>
</gene>